<dbReference type="Proteomes" id="UP000003688">
    <property type="component" value="Unassembled WGS sequence"/>
</dbReference>
<comment type="caution">
    <text evidence="1">The sequence shown here is derived from an EMBL/GenBank/DDBJ whole genome shotgun (WGS) entry which is preliminary data.</text>
</comment>
<evidence type="ECO:0000313" key="2">
    <source>
        <dbReference type="Proteomes" id="UP000003688"/>
    </source>
</evidence>
<protein>
    <submittedName>
        <fullName evidence="1">Uncharacterized protein</fullName>
    </submittedName>
</protein>
<accession>B9XSL6</accession>
<evidence type="ECO:0000313" key="1">
    <source>
        <dbReference type="EMBL" id="EEF57176.1"/>
    </source>
</evidence>
<sequence length="92" mass="10312">MGGWLGLGQDKKDPAQIPPAGLATPRLQLLEYWNLQLLGNHNGSNLSLHHILQPTLRSKFSPVQTSVAFWKMRQPIATRTHGLNARHRGQNK</sequence>
<organism evidence="1 2">
    <name type="scientific">Pedosphaera parvula (strain Ellin514)</name>
    <dbReference type="NCBI Taxonomy" id="320771"/>
    <lineage>
        <taxon>Bacteria</taxon>
        <taxon>Pseudomonadati</taxon>
        <taxon>Verrucomicrobiota</taxon>
        <taxon>Pedosphaerae</taxon>
        <taxon>Pedosphaerales</taxon>
        <taxon>Pedosphaeraceae</taxon>
        <taxon>Pedosphaera</taxon>
    </lineage>
</organism>
<gene>
    <name evidence="1" type="ORF">Cflav_PD0142</name>
</gene>
<dbReference type="EMBL" id="ABOX02000082">
    <property type="protein sequence ID" value="EEF57176.1"/>
    <property type="molecule type" value="Genomic_DNA"/>
</dbReference>
<reference evidence="1 2" key="1">
    <citation type="journal article" date="2011" name="J. Bacteriol.">
        <title>Genome sequence of 'Pedosphaera parvula' Ellin514, an aerobic Verrucomicrobial isolate from pasture soil.</title>
        <authorList>
            <person name="Kant R."/>
            <person name="van Passel M.W."/>
            <person name="Sangwan P."/>
            <person name="Palva A."/>
            <person name="Lucas S."/>
            <person name="Copeland A."/>
            <person name="Lapidus A."/>
            <person name="Glavina Del Rio T."/>
            <person name="Dalin E."/>
            <person name="Tice H."/>
            <person name="Bruce D."/>
            <person name="Goodwin L."/>
            <person name="Pitluck S."/>
            <person name="Chertkov O."/>
            <person name="Larimer F.W."/>
            <person name="Land M.L."/>
            <person name="Hauser L."/>
            <person name="Brettin T.S."/>
            <person name="Detter J.C."/>
            <person name="Han S."/>
            <person name="de Vos W.M."/>
            <person name="Janssen P.H."/>
            <person name="Smidt H."/>
        </authorList>
    </citation>
    <scope>NUCLEOTIDE SEQUENCE [LARGE SCALE GENOMIC DNA]</scope>
    <source>
        <strain evidence="1 2">Ellin514</strain>
    </source>
</reference>
<dbReference type="AlphaFoldDB" id="B9XSL6"/>
<keyword evidence="2" id="KW-1185">Reference proteome</keyword>
<dbReference type="STRING" id="320771.Cflav_PD0142"/>
<proteinExistence type="predicted"/>
<name>B9XSL6_PEDPL</name>